<feature type="transmembrane region" description="Helical" evidence="6">
    <location>
        <begin position="26"/>
        <end position="44"/>
    </location>
</feature>
<sequence>MAALCTALIPFSGSFAGLLATQAVNGVAQGLYLPLLLGLAIKNIRPSERATAMGFYQSVYAIGMFAGPYLAGWLNAGGGLKAGFAFGAAIAVAAAVIALPGTKGGTR</sequence>
<name>A0A9X4QQE3_9BACL</name>
<accession>A0A9X4QQE3</accession>
<dbReference type="GO" id="GO:0005886">
    <property type="term" value="C:plasma membrane"/>
    <property type="evidence" value="ECO:0007669"/>
    <property type="project" value="UniProtKB-SubCell"/>
</dbReference>
<evidence type="ECO:0000256" key="5">
    <source>
        <dbReference type="ARBA" id="ARBA00023136"/>
    </source>
</evidence>
<evidence type="ECO:0000313" key="9">
    <source>
        <dbReference type="Proteomes" id="UP001153387"/>
    </source>
</evidence>
<feature type="transmembrane region" description="Helical" evidence="6">
    <location>
        <begin position="82"/>
        <end position="101"/>
    </location>
</feature>
<dbReference type="Proteomes" id="UP001153387">
    <property type="component" value="Unassembled WGS sequence"/>
</dbReference>
<dbReference type="Pfam" id="PF07690">
    <property type="entry name" value="MFS_1"/>
    <property type="match status" value="1"/>
</dbReference>
<dbReference type="RefSeq" id="WP_277567385.1">
    <property type="nucleotide sequence ID" value="NZ_JAPDHZ010000004.1"/>
</dbReference>
<comment type="subcellular location">
    <subcellularLocation>
        <location evidence="1">Cell membrane</location>
        <topology evidence="1">Multi-pass membrane protein</topology>
    </subcellularLocation>
</comment>
<keyword evidence="5 6" id="KW-0472">Membrane</keyword>
<organism evidence="8 9">
    <name type="scientific">Cohnella ginsengisoli</name>
    <dbReference type="NCBI Taxonomy" id="425004"/>
    <lineage>
        <taxon>Bacteria</taxon>
        <taxon>Bacillati</taxon>
        <taxon>Bacillota</taxon>
        <taxon>Bacilli</taxon>
        <taxon>Bacillales</taxon>
        <taxon>Paenibacillaceae</taxon>
        <taxon>Cohnella</taxon>
    </lineage>
</organism>
<evidence type="ECO:0000313" key="8">
    <source>
        <dbReference type="EMBL" id="MDG0793640.1"/>
    </source>
</evidence>
<keyword evidence="4 6" id="KW-1133">Transmembrane helix</keyword>
<evidence type="ECO:0000256" key="1">
    <source>
        <dbReference type="ARBA" id="ARBA00004651"/>
    </source>
</evidence>
<protein>
    <submittedName>
        <fullName evidence="8">MFS transporter</fullName>
    </submittedName>
</protein>
<dbReference type="SUPFAM" id="SSF103473">
    <property type="entry name" value="MFS general substrate transporter"/>
    <property type="match status" value="1"/>
</dbReference>
<reference evidence="8 9" key="1">
    <citation type="submission" date="2022-10" db="EMBL/GenBank/DDBJ databases">
        <title>Comparative genomic analysis of Cohnella hashimotonis sp. nov., isolated from the International Space Station.</title>
        <authorList>
            <person name="Simpson A."/>
            <person name="Venkateswaran K."/>
        </authorList>
    </citation>
    <scope>NUCLEOTIDE SEQUENCE [LARGE SCALE GENOMIC DNA]</scope>
    <source>
        <strain evidence="8 9">DSM 18997</strain>
    </source>
</reference>
<evidence type="ECO:0000256" key="6">
    <source>
        <dbReference type="SAM" id="Phobius"/>
    </source>
</evidence>
<evidence type="ECO:0000259" key="7">
    <source>
        <dbReference type="PROSITE" id="PS50850"/>
    </source>
</evidence>
<dbReference type="AlphaFoldDB" id="A0A9X4QQE3"/>
<gene>
    <name evidence="8" type="ORF">OMP38_24515</name>
</gene>
<dbReference type="EMBL" id="JAPDHZ010000004">
    <property type="protein sequence ID" value="MDG0793640.1"/>
    <property type="molecule type" value="Genomic_DNA"/>
</dbReference>
<evidence type="ECO:0000256" key="4">
    <source>
        <dbReference type="ARBA" id="ARBA00022989"/>
    </source>
</evidence>
<feature type="transmembrane region" description="Helical" evidence="6">
    <location>
        <begin position="56"/>
        <end position="76"/>
    </location>
</feature>
<dbReference type="Gene3D" id="1.20.1250.20">
    <property type="entry name" value="MFS general substrate transporter like domains"/>
    <property type="match status" value="1"/>
</dbReference>
<dbReference type="InterPro" id="IPR036259">
    <property type="entry name" value="MFS_trans_sf"/>
</dbReference>
<comment type="caution">
    <text evidence="8">The sequence shown here is derived from an EMBL/GenBank/DDBJ whole genome shotgun (WGS) entry which is preliminary data.</text>
</comment>
<dbReference type="GO" id="GO:0022857">
    <property type="term" value="F:transmembrane transporter activity"/>
    <property type="evidence" value="ECO:0007669"/>
    <property type="project" value="InterPro"/>
</dbReference>
<feature type="domain" description="Major facilitator superfamily (MFS) profile" evidence="7">
    <location>
        <begin position="1"/>
        <end position="107"/>
    </location>
</feature>
<evidence type="ECO:0000256" key="2">
    <source>
        <dbReference type="ARBA" id="ARBA00022448"/>
    </source>
</evidence>
<dbReference type="InterPro" id="IPR011701">
    <property type="entry name" value="MFS"/>
</dbReference>
<keyword evidence="3 6" id="KW-0812">Transmembrane</keyword>
<keyword evidence="9" id="KW-1185">Reference proteome</keyword>
<evidence type="ECO:0000256" key="3">
    <source>
        <dbReference type="ARBA" id="ARBA00022692"/>
    </source>
</evidence>
<dbReference type="PROSITE" id="PS50850">
    <property type="entry name" value="MFS"/>
    <property type="match status" value="1"/>
</dbReference>
<dbReference type="InterPro" id="IPR020846">
    <property type="entry name" value="MFS_dom"/>
</dbReference>
<keyword evidence="2" id="KW-0813">Transport</keyword>
<proteinExistence type="predicted"/>